<comment type="caution">
    <text evidence="1">The sequence shown here is derived from an EMBL/GenBank/DDBJ whole genome shotgun (WGS) entry which is preliminary data.</text>
</comment>
<evidence type="ECO:0000313" key="1">
    <source>
        <dbReference type="EMBL" id="KKZ61510.1"/>
    </source>
</evidence>
<gene>
    <name evidence="1" type="ORF">EMCG_00589</name>
</gene>
<proteinExistence type="predicted"/>
<reference evidence="2" key="1">
    <citation type="journal article" date="2015" name="PLoS Genet.">
        <title>The dynamic genome and transcriptome of the human fungal pathogen Blastomyces and close relative Emmonsia.</title>
        <authorList>
            <person name="Munoz J.F."/>
            <person name="Gauthier G.M."/>
            <person name="Desjardins C.A."/>
            <person name="Gallo J.E."/>
            <person name="Holder J."/>
            <person name="Sullivan T.D."/>
            <person name="Marty A.J."/>
            <person name="Carmen J.C."/>
            <person name="Chen Z."/>
            <person name="Ding L."/>
            <person name="Gujja S."/>
            <person name="Magrini V."/>
            <person name="Misas E."/>
            <person name="Mitreva M."/>
            <person name="Priest M."/>
            <person name="Saif S."/>
            <person name="Whiston E.A."/>
            <person name="Young S."/>
            <person name="Zeng Q."/>
            <person name="Goldman W.E."/>
            <person name="Mardis E.R."/>
            <person name="Taylor J.W."/>
            <person name="McEwen J.G."/>
            <person name="Clay O.K."/>
            <person name="Klein B.S."/>
            <person name="Cuomo C.A."/>
        </authorList>
    </citation>
    <scope>NUCLEOTIDE SEQUENCE [LARGE SCALE GENOMIC DNA]</scope>
    <source>
        <strain evidence="2">UAMH 3008</strain>
    </source>
</reference>
<dbReference type="EMBL" id="LCZI01001280">
    <property type="protein sequence ID" value="KKZ61510.1"/>
    <property type="molecule type" value="Genomic_DNA"/>
</dbReference>
<protein>
    <submittedName>
        <fullName evidence="1">Uncharacterized protein</fullName>
    </submittedName>
</protein>
<name>A0A0G2HUU2_9EURO</name>
<evidence type="ECO:0000313" key="2">
    <source>
        <dbReference type="Proteomes" id="UP000034164"/>
    </source>
</evidence>
<dbReference type="AlphaFoldDB" id="A0A0G2HUU2"/>
<dbReference type="Proteomes" id="UP000034164">
    <property type="component" value="Unassembled WGS sequence"/>
</dbReference>
<accession>A0A0G2HUU2</accession>
<sequence length="205" mass="22746">MPKVGWFISSLAFSTGNSIRSMSAYRLSSIMQSELKRLKQLNCSIPRLSSALNISLMLPINKQHSDRLIGITSILSGHSIKVGGYLRLRLILACPNQKLLSDPPSKYSCTPCPPSFAVLQPSKKLKENAKNGDKYLHDIPDMEKNLIISTPILGLRCGTNAKYPDRVSAERCSKNPETYGMQDGLANSLRVYLVMQMLLSSLLFQ</sequence>
<dbReference type="VEuPathDB" id="FungiDB:EMCG_00589"/>
<organism evidence="1 2">
    <name type="scientific">[Emmonsia] crescens</name>
    <dbReference type="NCBI Taxonomy" id="73230"/>
    <lineage>
        <taxon>Eukaryota</taxon>
        <taxon>Fungi</taxon>
        <taxon>Dikarya</taxon>
        <taxon>Ascomycota</taxon>
        <taxon>Pezizomycotina</taxon>
        <taxon>Eurotiomycetes</taxon>
        <taxon>Eurotiomycetidae</taxon>
        <taxon>Onygenales</taxon>
        <taxon>Ajellomycetaceae</taxon>
        <taxon>Emergomyces</taxon>
    </lineage>
</organism>